<dbReference type="NCBIfam" id="TIGR00479">
    <property type="entry name" value="rumA"/>
    <property type="match status" value="1"/>
</dbReference>
<dbReference type="SUPFAM" id="SSF50249">
    <property type="entry name" value="Nucleic acid-binding proteins"/>
    <property type="match status" value="1"/>
</dbReference>
<dbReference type="PANTHER" id="PTHR11061">
    <property type="entry name" value="RNA M5U METHYLTRANSFERASE"/>
    <property type="match status" value="1"/>
</dbReference>
<dbReference type="EMBL" id="VBAJ01000180">
    <property type="protein sequence ID" value="TMJ07419.1"/>
    <property type="molecule type" value="Genomic_DNA"/>
</dbReference>
<dbReference type="PANTHER" id="PTHR11061:SF30">
    <property type="entry name" value="TRNA (URACIL(54)-C(5))-METHYLTRANSFERASE"/>
    <property type="match status" value="1"/>
</dbReference>
<dbReference type="InterPro" id="IPR012340">
    <property type="entry name" value="NA-bd_OB-fold"/>
</dbReference>
<evidence type="ECO:0000313" key="6">
    <source>
        <dbReference type="EMBL" id="TMJ07419.1"/>
    </source>
</evidence>
<dbReference type="Gene3D" id="2.40.50.1070">
    <property type="match status" value="1"/>
</dbReference>
<dbReference type="InterPro" id="IPR010280">
    <property type="entry name" value="U5_MeTrfase_fam"/>
</dbReference>
<feature type="region of interest" description="Disordered" evidence="5">
    <location>
        <begin position="1"/>
        <end position="39"/>
    </location>
</feature>
<dbReference type="InterPro" id="IPR029063">
    <property type="entry name" value="SAM-dependent_MTases_sf"/>
</dbReference>
<evidence type="ECO:0000256" key="4">
    <source>
        <dbReference type="PROSITE-ProRule" id="PRU01024"/>
    </source>
</evidence>
<comment type="similarity">
    <text evidence="4">Belongs to the class I-like SAM-binding methyltransferase superfamily. RNA M5U methyltransferase family.</text>
</comment>
<evidence type="ECO:0000313" key="9">
    <source>
        <dbReference type="Proteomes" id="UP000318661"/>
    </source>
</evidence>
<feature type="compositionally biased region" description="Basic residues" evidence="5">
    <location>
        <begin position="1"/>
        <end position="10"/>
    </location>
</feature>
<protein>
    <submittedName>
        <fullName evidence="6">23S rRNA (Uracil(1939)-C(5))-methyltransferase RlmD</fullName>
        <ecNumber evidence="6">2.1.1.190</ecNumber>
    </submittedName>
</protein>
<dbReference type="Gene3D" id="2.40.50.140">
    <property type="entry name" value="Nucleic acid-binding proteins"/>
    <property type="match status" value="1"/>
</dbReference>
<comment type="caution">
    <text evidence="4">Lacks conserved residue(s) required for the propagation of feature annotation.</text>
</comment>
<gene>
    <name evidence="6" type="primary">rlmD</name>
    <name evidence="7" type="ORF">E6G98_10860</name>
    <name evidence="6" type="ORF">E6G99_06765</name>
</gene>
<evidence type="ECO:0000313" key="7">
    <source>
        <dbReference type="EMBL" id="TMJ09005.1"/>
    </source>
</evidence>
<dbReference type="Proteomes" id="UP000315217">
    <property type="component" value="Unassembled WGS sequence"/>
</dbReference>
<name>A0A537LHB4_9BACT</name>
<keyword evidence="2 4" id="KW-0808">Transferase</keyword>
<dbReference type="GO" id="GO:0070041">
    <property type="term" value="F:rRNA (uridine-C5-)-methyltransferase activity"/>
    <property type="evidence" value="ECO:0007669"/>
    <property type="project" value="TreeGrafter"/>
</dbReference>
<evidence type="ECO:0000256" key="5">
    <source>
        <dbReference type="SAM" id="MobiDB-lite"/>
    </source>
</evidence>
<evidence type="ECO:0000256" key="1">
    <source>
        <dbReference type="ARBA" id="ARBA00022603"/>
    </source>
</evidence>
<proteinExistence type="inferred from homology"/>
<dbReference type="Gene3D" id="3.40.50.150">
    <property type="entry name" value="Vaccinia Virus protein VP39"/>
    <property type="match status" value="1"/>
</dbReference>
<evidence type="ECO:0000256" key="3">
    <source>
        <dbReference type="ARBA" id="ARBA00022691"/>
    </source>
</evidence>
<dbReference type="GO" id="GO:0070475">
    <property type="term" value="P:rRNA base methylation"/>
    <property type="evidence" value="ECO:0007669"/>
    <property type="project" value="TreeGrafter"/>
</dbReference>
<comment type="caution">
    <text evidence="6">The sequence shown here is derived from an EMBL/GenBank/DDBJ whole genome shotgun (WGS) entry which is preliminary data.</text>
</comment>
<sequence length="487" mass="52784">MKQSRGVRKGGTRDSGLGTKDNRRRGQSPVPSPQSRSLVSLRPGQKLTLSFRSLNLDGAGVATAGSQRIAVPFALPGEEAIVEITRGGRRPEGKIVSLVRKSAHAAPPPCRHFGVCGGCQWQHLSYAAQLEHKTRLVRAHLEDALRDATLTVRDAVGAAPWEYRNRVQAAFALRQDKVVVGYYTLGDDLRVINVQECPIQHGDNVRLLRAARDVIVELGWPIYDRVTGRGLVRGVIGQVGMYSGEAMLVLCTSREVPDRMALVRGVRDRVLNLTSLLLSVQPAHTPELLGSVRLLWGRAYIEDDIAGLHLRLYATPAIPPNPRALPLWLDAITRGIGADGTQTVADAACEDGLVPLALASRVSKAIGIAPDREAMHRAWENARLNGITNCIFYTRAPAGVLARLRARGEHIDAVVVSPRGRPTAAEVFQEAVVSGARRAVCAGHSLTLLAQDLLAARAAGFRLIEVQPVDLLPQTSRIHCVATLERQ</sequence>
<reference evidence="8 9" key="1">
    <citation type="journal article" date="2019" name="Nat. Microbiol.">
        <title>Mediterranean grassland soil C-N compound turnover is dependent on rainfall and depth, and is mediated by genomically divergent microorganisms.</title>
        <authorList>
            <person name="Diamond S."/>
            <person name="Andeer P.F."/>
            <person name="Li Z."/>
            <person name="Crits-Christoph A."/>
            <person name="Burstein D."/>
            <person name="Anantharaman K."/>
            <person name="Lane K.R."/>
            <person name="Thomas B.C."/>
            <person name="Pan C."/>
            <person name="Northen T.R."/>
            <person name="Banfield J.F."/>
        </authorList>
    </citation>
    <scope>NUCLEOTIDE SEQUENCE [LARGE SCALE GENOMIC DNA]</scope>
    <source>
        <strain evidence="7">NP_1</strain>
        <strain evidence="6">NP_2</strain>
    </source>
</reference>
<dbReference type="EMBL" id="VBAI01000170">
    <property type="protein sequence ID" value="TMJ09005.1"/>
    <property type="molecule type" value="Genomic_DNA"/>
</dbReference>
<evidence type="ECO:0000313" key="8">
    <source>
        <dbReference type="Proteomes" id="UP000315217"/>
    </source>
</evidence>
<dbReference type="Proteomes" id="UP000318661">
    <property type="component" value="Unassembled WGS sequence"/>
</dbReference>
<dbReference type="PROSITE" id="PS51687">
    <property type="entry name" value="SAM_MT_RNA_M5U"/>
    <property type="match status" value="1"/>
</dbReference>
<dbReference type="EC" id="2.1.1.190" evidence="6"/>
<evidence type="ECO:0000256" key="2">
    <source>
        <dbReference type="ARBA" id="ARBA00022679"/>
    </source>
</evidence>
<organism evidence="6 9">
    <name type="scientific">Candidatus Segetimicrobium genomatis</name>
    <dbReference type="NCBI Taxonomy" id="2569760"/>
    <lineage>
        <taxon>Bacteria</taxon>
        <taxon>Bacillati</taxon>
        <taxon>Candidatus Sysuimicrobiota</taxon>
        <taxon>Candidatus Sysuimicrobiia</taxon>
        <taxon>Candidatus Sysuimicrobiales</taxon>
        <taxon>Candidatus Segetimicrobiaceae</taxon>
        <taxon>Candidatus Segetimicrobium</taxon>
    </lineage>
</organism>
<dbReference type="SUPFAM" id="SSF53335">
    <property type="entry name" value="S-adenosyl-L-methionine-dependent methyltransferases"/>
    <property type="match status" value="1"/>
</dbReference>
<keyword evidence="3 4" id="KW-0949">S-adenosyl-L-methionine</keyword>
<keyword evidence="1 4" id="KW-0489">Methyltransferase</keyword>
<dbReference type="AlphaFoldDB" id="A0A537LHB4"/>
<accession>A0A537LHB4</accession>